<protein>
    <submittedName>
        <fullName evidence="3">Universal stress protein</fullName>
    </submittedName>
</protein>
<feature type="domain" description="UspA" evidence="2">
    <location>
        <begin position="5"/>
        <end position="137"/>
    </location>
</feature>
<dbReference type="Pfam" id="PF00582">
    <property type="entry name" value="Usp"/>
    <property type="match status" value="1"/>
</dbReference>
<evidence type="ECO:0000256" key="1">
    <source>
        <dbReference type="ARBA" id="ARBA00008791"/>
    </source>
</evidence>
<dbReference type="RefSeq" id="WP_213681326.1">
    <property type="nucleotide sequence ID" value="NZ_CP074572.1"/>
</dbReference>
<dbReference type="Proteomes" id="UP000676428">
    <property type="component" value="Chromosome"/>
</dbReference>
<proteinExistence type="inferred from homology"/>
<accession>A0ABX8DD99</accession>
<dbReference type="PRINTS" id="PR01438">
    <property type="entry name" value="UNVRSLSTRESS"/>
</dbReference>
<keyword evidence="4" id="KW-1185">Reference proteome</keyword>
<dbReference type="InterPro" id="IPR014729">
    <property type="entry name" value="Rossmann-like_a/b/a_fold"/>
</dbReference>
<dbReference type="Gene3D" id="3.40.50.620">
    <property type="entry name" value="HUPs"/>
    <property type="match status" value="1"/>
</dbReference>
<dbReference type="InterPro" id="IPR006015">
    <property type="entry name" value="Universal_stress_UspA"/>
</dbReference>
<sequence length="137" mass="15181">MLGTRILVAYDGAELSAKALDTALQQLRENPQISVDVVFVEEVAPLRTGVEVVDEDIQRQRDAIFNQLRDKVAAAETVKLHRLRGQNVSYVLLRFAEEHNCNLIVLGSRGLTGIREFLGSVSHAVVQHSLVPVLIIK</sequence>
<dbReference type="PANTHER" id="PTHR31964:SF113">
    <property type="entry name" value="USPA DOMAIN-CONTAINING PROTEIN"/>
    <property type="match status" value="1"/>
</dbReference>
<dbReference type="InterPro" id="IPR006016">
    <property type="entry name" value="UspA"/>
</dbReference>
<evidence type="ECO:0000313" key="3">
    <source>
        <dbReference type="EMBL" id="QVK22676.1"/>
    </source>
</evidence>
<organism evidence="3 4">
    <name type="scientific">Shewanella dokdonensis</name>
    <dbReference type="NCBI Taxonomy" id="712036"/>
    <lineage>
        <taxon>Bacteria</taxon>
        <taxon>Pseudomonadati</taxon>
        <taxon>Pseudomonadota</taxon>
        <taxon>Gammaproteobacteria</taxon>
        <taxon>Alteromonadales</taxon>
        <taxon>Shewanellaceae</taxon>
        <taxon>Shewanella</taxon>
    </lineage>
</organism>
<dbReference type="EMBL" id="CP074572">
    <property type="protein sequence ID" value="QVK22676.1"/>
    <property type="molecule type" value="Genomic_DNA"/>
</dbReference>
<name>A0ABX8DD99_9GAMM</name>
<comment type="similarity">
    <text evidence="1">Belongs to the universal stress protein A family.</text>
</comment>
<evidence type="ECO:0000259" key="2">
    <source>
        <dbReference type="Pfam" id="PF00582"/>
    </source>
</evidence>
<evidence type="ECO:0000313" key="4">
    <source>
        <dbReference type="Proteomes" id="UP000676428"/>
    </source>
</evidence>
<dbReference type="CDD" id="cd00293">
    <property type="entry name" value="USP-like"/>
    <property type="match status" value="1"/>
</dbReference>
<dbReference type="PANTHER" id="PTHR31964">
    <property type="entry name" value="ADENINE NUCLEOTIDE ALPHA HYDROLASES-LIKE SUPERFAMILY PROTEIN"/>
    <property type="match status" value="1"/>
</dbReference>
<gene>
    <name evidence="3" type="ORF">KHX94_15590</name>
</gene>
<dbReference type="SUPFAM" id="SSF52402">
    <property type="entry name" value="Adenine nucleotide alpha hydrolases-like"/>
    <property type="match status" value="1"/>
</dbReference>
<reference evidence="3 4" key="1">
    <citation type="journal article" date="2012" name="Int. J. Syst. Evol. Microbiol.">
        <title>Shewanella dokdonensis sp. nov., isolated from seawater.</title>
        <authorList>
            <person name="Sung H.R."/>
            <person name="Yoon J.H."/>
            <person name="Ghim S.Y."/>
        </authorList>
    </citation>
    <scope>NUCLEOTIDE SEQUENCE [LARGE SCALE GENOMIC DNA]</scope>
    <source>
        <strain evidence="3 4">DSM 23626</strain>
    </source>
</reference>